<reference evidence="9" key="1">
    <citation type="submission" date="2025-08" db="UniProtKB">
        <authorList>
            <consortium name="RefSeq"/>
        </authorList>
    </citation>
    <scope>IDENTIFICATION</scope>
    <source>
        <tissue evidence="9">Whole organism</tissue>
    </source>
</reference>
<dbReference type="InterPro" id="IPR006876">
    <property type="entry name" value="LMBR1-like_membr_prot"/>
</dbReference>
<dbReference type="InterPro" id="IPR051584">
    <property type="entry name" value="GPCR-associated_LMBR1"/>
</dbReference>
<feature type="transmembrane region" description="Helical" evidence="7">
    <location>
        <begin position="238"/>
        <end position="257"/>
    </location>
</feature>
<keyword evidence="3 7" id="KW-0812">Transmembrane</keyword>
<dbReference type="KEGG" id="hazt:108666813"/>
<feature type="region of interest" description="Disordered" evidence="6">
    <location>
        <begin position="141"/>
        <end position="216"/>
    </location>
</feature>
<evidence type="ECO:0000313" key="9">
    <source>
        <dbReference type="RefSeq" id="XP_047736913.1"/>
    </source>
</evidence>
<dbReference type="GeneID" id="108666813"/>
<dbReference type="PANTHER" id="PTHR21355:SF0">
    <property type="entry name" value="G-PROTEIN COUPLED RECEPTOR-ASSOCIATED PROTEIN LMBRD2"/>
    <property type="match status" value="1"/>
</dbReference>
<protein>
    <submittedName>
        <fullName evidence="9">LMBR1 domain-containing protein 2 homolog</fullName>
    </submittedName>
</protein>
<evidence type="ECO:0000256" key="7">
    <source>
        <dbReference type="SAM" id="Phobius"/>
    </source>
</evidence>
<accession>A0A979FIV0</accession>
<evidence type="ECO:0000313" key="8">
    <source>
        <dbReference type="Proteomes" id="UP000694843"/>
    </source>
</evidence>
<evidence type="ECO:0000256" key="2">
    <source>
        <dbReference type="ARBA" id="ARBA00010487"/>
    </source>
</evidence>
<feature type="non-terminal residue" evidence="9">
    <location>
        <position position="903"/>
    </location>
</feature>
<feature type="transmembrane region" description="Helical" evidence="7">
    <location>
        <begin position="534"/>
        <end position="553"/>
    </location>
</feature>
<evidence type="ECO:0000256" key="6">
    <source>
        <dbReference type="SAM" id="MobiDB-lite"/>
    </source>
</evidence>
<evidence type="ECO:0000256" key="1">
    <source>
        <dbReference type="ARBA" id="ARBA00004141"/>
    </source>
</evidence>
<feature type="transmembrane region" description="Helical" evidence="7">
    <location>
        <begin position="760"/>
        <end position="778"/>
    </location>
</feature>
<feature type="transmembrane region" description="Helical" evidence="7">
    <location>
        <begin position="263"/>
        <end position="284"/>
    </location>
</feature>
<comment type="similarity">
    <text evidence="2">Belongs to the LIMR family.</text>
</comment>
<dbReference type="Proteomes" id="UP000694843">
    <property type="component" value="Unplaced"/>
</dbReference>
<dbReference type="GO" id="GO:0016020">
    <property type="term" value="C:membrane"/>
    <property type="evidence" value="ECO:0007669"/>
    <property type="project" value="UniProtKB-SubCell"/>
</dbReference>
<feature type="transmembrane region" description="Helical" evidence="7">
    <location>
        <begin position="807"/>
        <end position="828"/>
    </location>
</feature>
<keyword evidence="4 7" id="KW-1133">Transmembrane helix</keyword>
<keyword evidence="5 7" id="KW-0472">Membrane</keyword>
<feature type="transmembrane region" description="Helical" evidence="7">
    <location>
        <begin position="565"/>
        <end position="589"/>
    </location>
</feature>
<dbReference type="PANTHER" id="PTHR21355">
    <property type="entry name" value="G-PROTEIN COUPLED RECEPTOR-ASSOCIATED PROTEIN LMBRD2"/>
    <property type="match status" value="1"/>
</dbReference>
<evidence type="ECO:0000256" key="5">
    <source>
        <dbReference type="ARBA" id="ARBA00023136"/>
    </source>
</evidence>
<sequence length="903" mass="101222">MIIMSLHQIMGHMDVIGIIADGFNVYFPMMIVALCLATYYSLGSRLLSALGFQQFIGSDSLTTDLVDEGRTLINRECRRRQRQQESVARRREFTQRFGVGENTSSLYRSARQRAEELLNRPSRQTGAHEAAQMELLTSTTNALNSSDSPSHLPHGASSRDSPSRLPPNHDYGHYSSPGLAHYTSSGQWGSADVSPDGYGESQFNRPRPTNKADKGLFDDITSVDTSLCSQDKMGMGPLTFEIVLTFFIAASVLYRYGNWYRHHILVTVAVLIAWYFSMLIVFVLPIDVSNTIYETCVEDVKVSQSSPTLTKQAEVTVPSVLSKSIRSPLSSALDAHWTNSKWHSVQRRSLPLSDQVGNLPTRLPLLVPNKPSMNSLQVKASDVKPSKLPPPGYDDQKVLSDALRQMLSGINSSGAHNAASTPNNPVDATKPAIIIHKALNTTEAALELNVNGSANITNDSADNSTTLDYHEAPVFRCKEPWSRVKPGVFPAFWRVIYWTSQVLTWLVLPLMQSYTKAGEFTVWGKLRSALIDNAIYYGSYLLIVGVLLLYIALRPDVYLDGSQLRAIAASASNTWGLFWLVLLLGYGLVEVPRWLWNSACPQFMLNQGYFRSAKLSHERAEAWDHLNDLLQSLQSLGACIGGNHPLRPHLDTVESRVPAELLDRMRRTAPHDAPHADVPSEKALVRLHKQLLKALQHHNRVETQWALMVERVIFLEDAQRNSCSHDTHFKHSTPRDRAQWVNFVYTPTLEWMWVCRVRGWLLRGLAVVAAVVSAAVVWSELTFFNQHPTLSIFAIIVNLAKSNYDYITIEVISTLTMAYIALCAYSTLFAVRVLNLYYLAPHHQTDQYSLIFSGMMLCRLTPPMCLNFLSLIHMDSHVISVHTQETHYTQIMGHMDVIGIIAD</sequence>
<name>A0A979FIV0_HYAAZ</name>
<comment type="subcellular location">
    <subcellularLocation>
        <location evidence="1">Membrane</location>
        <topology evidence="1">Multi-pass membrane protein</topology>
    </subcellularLocation>
</comment>
<dbReference type="AlphaFoldDB" id="A0A979FIV0"/>
<gene>
    <name evidence="9" type="primary">LOC108666813</name>
</gene>
<feature type="transmembrane region" description="Helical" evidence="7">
    <location>
        <begin position="23"/>
        <end position="42"/>
    </location>
</feature>
<proteinExistence type="inferred from homology"/>
<dbReference type="Pfam" id="PF04791">
    <property type="entry name" value="LMBR1"/>
    <property type="match status" value="3"/>
</dbReference>
<dbReference type="RefSeq" id="XP_047736913.1">
    <property type="nucleotide sequence ID" value="XM_047880957.1"/>
</dbReference>
<evidence type="ECO:0000256" key="4">
    <source>
        <dbReference type="ARBA" id="ARBA00022989"/>
    </source>
</evidence>
<evidence type="ECO:0000256" key="3">
    <source>
        <dbReference type="ARBA" id="ARBA00022692"/>
    </source>
</evidence>
<organism evidence="8 9">
    <name type="scientific">Hyalella azteca</name>
    <name type="common">Amphipod</name>
    <dbReference type="NCBI Taxonomy" id="294128"/>
    <lineage>
        <taxon>Eukaryota</taxon>
        <taxon>Metazoa</taxon>
        <taxon>Ecdysozoa</taxon>
        <taxon>Arthropoda</taxon>
        <taxon>Crustacea</taxon>
        <taxon>Multicrustacea</taxon>
        <taxon>Malacostraca</taxon>
        <taxon>Eumalacostraca</taxon>
        <taxon>Peracarida</taxon>
        <taxon>Amphipoda</taxon>
        <taxon>Senticaudata</taxon>
        <taxon>Talitrida</taxon>
        <taxon>Talitroidea</taxon>
        <taxon>Hyalellidae</taxon>
        <taxon>Hyalella</taxon>
    </lineage>
</organism>
<dbReference type="OrthoDB" id="203099at2759"/>
<keyword evidence="8" id="KW-1185">Reference proteome</keyword>